<keyword evidence="3" id="KW-0274">FAD</keyword>
<keyword evidence="8" id="KW-1185">Reference proteome</keyword>
<dbReference type="PANTHER" id="PTHR43557">
    <property type="entry name" value="APOPTOSIS-INDUCING FACTOR 1"/>
    <property type="match status" value="1"/>
</dbReference>
<sequence length="417" mass="44156">MSDHVVIVGASVGGVRTAQELRRLGFEGDVTVVGEESEQPYDKPPLSKQLLLGTQTEEEISLLGDGGWEAINTRAKLGTRAESIDIDSMVVSLSDGDELDYDALVIATGVRPRSLAPGLTDLDSVYTVREMRDSRALAARAALGPVVVVGAGFIGAEVASSLRNLGAEVTMTEALASPFARVFGREVGGLVTDLHRSNGVDLVTQASVNAIEKSGDQTLVRLVDGRVLEAATVVLGIGATPNSEWLENSGLKIGDGVFVDAGCAVLASGFGPHAEGVYAIGDVARQVDPGTNKHYRVEHWTNAVEQAHVVARQIVDPVATPEPLKAPYFWSDQFGTKIQMVGRPHESTSVSLHHFEAGGIERTAALYAYEGRLAAAVTFGWPRAIAACRSAWRTGTPVAEVLTKLRDLADRAKPVSA</sequence>
<evidence type="ECO:0000259" key="6">
    <source>
        <dbReference type="Pfam" id="PF14759"/>
    </source>
</evidence>
<evidence type="ECO:0000256" key="4">
    <source>
        <dbReference type="ARBA" id="ARBA00023002"/>
    </source>
</evidence>
<dbReference type="GO" id="GO:0016651">
    <property type="term" value="F:oxidoreductase activity, acting on NAD(P)H"/>
    <property type="evidence" value="ECO:0007669"/>
    <property type="project" value="TreeGrafter"/>
</dbReference>
<keyword evidence="4" id="KW-0560">Oxidoreductase</keyword>
<gene>
    <name evidence="7" type="ORF">BA062_26925</name>
</gene>
<evidence type="ECO:0000313" key="8">
    <source>
        <dbReference type="Proteomes" id="UP000247892"/>
    </source>
</evidence>
<accession>A0A318M1I0</accession>
<dbReference type="Gene3D" id="3.30.390.30">
    <property type="match status" value="1"/>
</dbReference>
<evidence type="ECO:0000259" key="5">
    <source>
        <dbReference type="Pfam" id="PF07992"/>
    </source>
</evidence>
<comment type="cofactor">
    <cofactor evidence="1">
        <name>FAD</name>
        <dbReference type="ChEBI" id="CHEBI:57692"/>
    </cofactor>
</comment>
<dbReference type="SUPFAM" id="SSF51905">
    <property type="entry name" value="FAD/NAD(P)-binding domain"/>
    <property type="match status" value="1"/>
</dbReference>
<dbReference type="RefSeq" id="WP_168214116.1">
    <property type="nucleotide sequence ID" value="NZ_MASU01000013.1"/>
</dbReference>
<dbReference type="GO" id="GO:0005737">
    <property type="term" value="C:cytoplasm"/>
    <property type="evidence" value="ECO:0007669"/>
    <property type="project" value="TreeGrafter"/>
</dbReference>
<feature type="domain" description="Reductase C-terminal" evidence="6">
    <location>
        <begin position="328"/>
        <end position="400"/>
    </location>
</feature>
<evidence type="ECO:0000256" key="2">
    <source>
        <dbReference type="ARBA" id="ARBA00022630"/>
    </source>
</evidence>
<dbReference type="EMBL" id="MASU01000013">
    <property type="protein sequence ID" value="PXY23917.1"/>
    <property type="molecule type" value="Genomic_DNA"/>
</dbReference>
<dbReference type="Pfam" id="PF14759">
    <property type="entry name" value="Reductase_C"/>
    <property type="match status" value="1"/>
</dbReference>
<evidence type="ECO:0000313" key="7">
    <source>
        <dbReference type="EMBL" id="PXY23917.1"/>
    </source>
</evidence>
<dbReference type="InterPro" id="IPR023753">
    <property type="entry name" value="FAD/NAD-binding_dom"/>
</dbReference>
<dbReference type="InterPro" id="IPR028202">
    <property type="entry name" value="Reductase_C"/>
</dbReference>
<feature type="domain" description="FAD/NAD(P)-binding" evidence="5">
    <location>
        <begin position="4"/>
        <end position="307"/>
    </location>
</feature>
<name>A0A318M1I0_9PSEU</name>
<protein>
    <submittedName>
        <fullName evidence="7">Uncharacterized protein</fullName>
    </submittedName>
</protein>
<dbReference type="Proteomes" id="UP000247892">
    <property type="component" value="Unassembled WGS sequence"/>
</dbReference>
<dbReference type="PANTHER" id="PTHR43557:SF2">
    <property type="entry name" value="RIESKE DOMAIN-CONTAINING PROTEIN-RELATED"/>
    <property type="match status" value="1"/>
</dbReference>
<dbReference type="AlphaFoldDB" id="A0A318M1I0"/>
<dbReference type="InterPro" id="IPR050446">
    <property type="entry name" value="FAD-oxidoreductase/Apoptosis"/>
</dbReference>
<evidence type="ECO:0000256" key="3">
    <source>
        <dbReference type="ARBA" id="ARBA00022827"/>
    </source>
</evidence>
<evidence type="ECO:0000256" key="1">
    <source>
        <dbReference type="ARBA" id="ARBA00001974"/>
    </source>
</evidence>
<proteinExistence type="predicted"/>
<comment type="caution">
    <text evidence="7">The sequence shown here is derived from an EMBL/GenBank/DDBJ whole genome shotgun (WGS) entry which is preliminary data.</text>
</comment>
<dbReference type="Pfam" id="PF07992">
    <property type="entry name" value="Pyr_redox_2"/>
    <property type="match status" value="1"/>
</dbReference>
<dbReference type="Gene3D" id="3.50.50.60">
    <property type="entry name" value="FAD/NAD(P)-binding domain"/>
    <property type="match status" value="2"/>
</dbReference>
<reference evidence="7 8" key="1">
    <citation type="submission" date="2016-07" db="EMBL/GenBank/DDBJ databases">
        <title>Draft genome sequence of Prauserella sp. YIM 121212, isolated from alkaline soil.</title>
        <authorList>
            <person name="Ruckert C."/>
            <person name="Albersmeier A."/>
            <person name="Jiang C.-L."/>
            <person name="Jiang Y."/>
            <person name="Kalinowski J."/>
            <person name="Schneider O."/>
            <person name="Winkler A."/>
            <person name="Zotchev S.B."/>
        </authorList>
    </citation>
    <scope>NUCLEOTIDE SEQUENCE [LARGE SCALE GENOMIC DNA]</scope>
    <source>
        <strain evidence="7 8">YIM 121212</strain>
    </source>
</reference>
<dbReference type="PRINTS" id="PR00411">
    <property type="entry name" value="PNDRDTASEI"/>
</dbReference>
<dbReference type="SUPFAM" id="SSF55424">
    <property type="entry name" value="FAD/NAD-linked reductases, dimerisation (C-terminal) domain"/>
    <property type="match status" value="1"/>
</dbReference>
<dbReference type="InterPro" id="IPR036188">
    <property type="entry name" value="FAD/NAD-bd_sf"/>
</dbReference>
<organism evidence="7 8">
    <name type="scientific">Prauserella flavalba</name>
    <dbReference type="NCBI Taxonomy" id="1477506"/>
    <lineage>
        <taxon>Bacteria</taxon>
        <taxon>Bacillati</taxon>
        <taxon>Actinomycetota</taxon>
        <taxon>Actinomycetes</taxon>
        <taxon>Pseudonocardiales</taxon>
        <taxon>Pseudonocardiaceae</taxon>
        <taxon>Prauserella</taxon>
    </lineage>
</organism>
<dbReference type="InterPro" id="IPR016156">
    <property type="entry name" value="FAD/NAD-linked_Rdtase_dimer_sf"/>
</dbReference>
<keyword evidence="2" id="KW-0285">Flavoprotein</keyword>
<dbReference type="PRINTS" id="PR00368">
    <property type="entry name" value="FADPNR"/>
</dbReference>